<dbReference type="InterPro" id="IPR010228">
    <property type="entry name" value="NADH_UbQ_OxRdtase_Gsu"/>
</dbReference>
<dbReference type="PROSITE" id="PS51085">
    <property type="entry name" value="2FE2S_FER_2"/>
    <property type="match status" value="1"/>
</dbReference>
<dbReference type="NCBIfam" id="TIGR01973">
    <property type="entry name" value="NuoG"/>
    <property type="match status" value="1"/>
</dbReference>
<protein>
    <recommendedName>
        <fullName evidence="3">NADH-ubiquinone oxidoreductase 75 kDa subunit, mitochondrial</fullName>
    </recommendedName>
</protein>
<dbReference type="CDD" id="cd02773">
    <property type="entry name" value="MopB_Res-Cmplx1_Nad11"/>
    <property type="match status" value="1"/>
</dbReference>
<feature type="domain" description="2Fe-2S ferredoxin-type" evidence="13">
    <location>
        <begin position="1"/>
        <end position="78"/>
    </location>
</feature>
<evidence type="ECO:0000256" key="8">
    <source>
        <dbReference type="ARBA" id="ARBA00023014"/>
    </source>
</evidence>
<keyword evidence="8" id="KW-0411">Iron-sulfur</keyword>
<dbReference type="PROSITE" id="PS51257">
    <property type="entry name" value="PROKAR_LIPOPROTEIN"/>
    <property type="match status" value="1"/>
</dbReference>
<dbReference type="SUPFAM" id="SSF54862">
    <property type="entry name" value="4Fe-4S ferredoxins"/>
    <property type="match status" value="1"/>
</dbReference>
<evidence type="ECO:0000256" key="11">
    <source>
        <dbReference type="ARBA" id="ARBA00049551"/>
    </source>
</evidence>
<dbReference type="FunFam" id="3.30.200.210:FF:000002">
    <property type="entry name" value="NADH-ubiquinone oxidoreductase 75 kDa subunit"/>
    <property type="match status" value="1"/>
</dbReference>
<evidence type="ECO:0000256" key="10">
    <source>
        <dbReference type="ARBA" id="ARBA00034078"/>
    </source>
</evidence>
<dbReference type="FunFam" id="3.30.70.20:FF:000002">
    <property type="entry name" value="NADH-ubiquinone oxidoreductase 75 kDa subunit"/>
    <property type="match status" value="1"/>
</dbReference>
<dbReference type="SUPFAM" id="SSF54292">
    <property type="entry name" value="2Fe-2S ferredoxin-like"/>
    <property type="match status" value="1"/>
</dbReference>
<dbReference type="PROSITE" id="PS51669">
    <property type="entry name" value="4FE4S_MOW_BIS_MGD"/>
    <property type="match status" value="1"/>
</dbReference>
<organism evidence="16 17">
    <name type="scientific">Hyalomma marginatum</name>
    <dbReference type="NCBI Taxonomy" id="34627"/>
    <lineage>
        <taxon>Eukaryota</taxon>
        <taxon>Metazoa</taxon>
        <taxon>Ecdysozoa</taxon>
        <taxon>Arthropoda</taxon>
        <taxon>Chelicerata</taxon>
        <taxon>Arachnida</taxon>
        <taxon>Acari</taxon>
        <taxon>Parasitiformes</taxon>
        <taxon>Ixodida</taxon>
        <taxon>Ixodoidea</taxon>
        <taxon>Ixodidae</taxon>
        <taxon>Hyalomminae</taxon>
        <taxon>Hyalomma</taxon>
    </lineage>
</organism>
<feature type="domain" description="4Fe-4S Mo/W bis-MGD-type" evidence="14">
    <location>
        <begin position="215"/>
        <end position="271"/>
    </location>
</feature>
<dbReference type="PROSITE" id="PS51839">
    <property type="entry name" value="4FE4S_HC3"/>
    <property type="match status" value="1"/>
</dbReference>
<dbReference type="Gene3D" id="3.40.50.740">
    <property type="match status" value="1"/>
</dbReference>
<evidence type="ECO:0000256" key="6">
    <source>
        <dbReference type="ARBA" id="ARBA00022967"/>
    </source>
</evidence>
<reference evidence="16" key="1">
    <citation type="submission" date="2021-06" db="EMBL/GenBank/DDBJ databases">
        <authorList>
            <person name="Nardi T."/>
            <person name="Nardi T."/>
        </authorList>
    </citation>
    <scope>NUCLEOTIDE SEQUENCE</scope>
</reference>
<dbReference type="InterPro" id="IPR054351">
    <property type="entry name" value="NADH_UbQ_OxRdtase_ferredoxin"/>
</dbReference>
<dbReference type="PANTHER" id="PTHR43105:SF13">
    <property type="entry name" value="NADH-UBIQUINONE OXIDOREDUCTASE 75 KDA SUBUNIT, MITOCHONDRIAL"/>
    <property type="match status" value="1"/>
</dbReference>
<proteinExistence type="inferred from homology"/>
<dbReference type="SMART" id="SM00929">
    <property type="entry name" value="NADH-G_4Fe-4S_3"/>
    <property type="match status" value="1"/>
</dbReference>
<keyword evidence="4" id="KW-0004">4Fe-4S</keyword>
<keyword evidence="6" id="KW-1278">Translocase</keyword>
<keyword evidence="5" id="KW-0479">Metal-binding</keyword>
<dbReference type="InterPro" id="IPR050123">
    <property type="entry name" value="Prok_molybdopt-oxidoreductase"/>
</dbReference>
<dbReference type="Gene3D" id="3.30.70.20">
    <property type="match status" value="1"/>
</dbReference>
<comment type="catalytic activity">
    <reaction evidence="11">
        <text>a ubiquinone + NADH + 5 H(+)(in) = a ubiquinol + NAD(+) + 4 H(+)(out)</text>
        <dbReference type="Rhea" id="RHEA:29091"/>
        <dbReference type="Rhea" id="RHEA-COMP:9565"/>
        <dbReference type="Rhea" id="RHEA-COMP:9566"/>
        <dbReference type="ChEBI" id="CHEBI:15378"/>
        <dbReference type="ChEBI" id="CHEBI:16389"/>
        <dbReference type="ChEBI" id="CHEBI:17976"/>
        <dbReference type="ChEBI" id="CHEBI:57540"/>
        <dbReference type="ChEBI" id="CHEBI:57945"/>
        <dbReference type="EC" id="7.1.1.2"/>
    </reaction>
</comment>
<evidence type="ECO:0000259" key="13">
    <source>
        <dbReference type="PROSITE" id="PS51085"/>
    </source>
</evidence>
<dbReference type="GO" id="GO:0042773">
    <property type="term" value="P:ATP synthesis coupled electron transport"/>
    <property type="evidence" value="ECO:0007669"/>
    <property type="project" value="InterPro"/>
</dbReference>
<dbReference type="Gene3D" id="3.30.200.210">
    <property type="match status" value="1"/>
</dbReference>
<comment type="cofactor">
    <cofactor evidence="1">
        <name>[4Fe-4S] cluster</name>
        <dbReference type="ChEBI" id="CHEBI:49883"/>
    </cofactor>
</comment>
<evidence type="ECO:0000256" key="12">
    <source>
        <dbReference type="RuleBase" id="RU004523"/>
    </source>
</evidence>
<evidence type="ECO:0000256" key="5">
    <source>
        <dbReference type="ARBA" id="ARBA00022723"/>
    </source>
</evidence>
<dbReference type="CDD" id="cd00207">
    <property type="entry name" value="fer2"/>
    <property type="match status" value="1"/>
</dbReference>
<evidence type="ECO:0000259" key="14">
    <source>
        <dbReference type="PROSITE" id="PS51669"/>
    </source>
</evidence>
<feature type="domain" description="4Fe-4S His(Cys)3-ligated-type" evidence="15">
    <location>
        <begin position="78"/>
        <end position="117"/>
    </location>
</feature>
<dbReference type="AlphaFoldDB" id="A0A8S4C192"/>
<comment type="cofactor">
    <cofactor evidence="10">
        <name>[2Fe-2S] cluster</name>
        <dbReference type="ChEBI" id="CHEBI:190135"/>
    </cofactor>
</comment>
<dbReference type="GO" id="GO:0046872">
    <property type="term" value="F:metal ion binding"/>
    <property type="evidence" value="ECO:0007669"/>
    <property type="project" value="UniProtKB-KW"/>
</dbReference>
<dbReference type="Pfam" id="PF00384">
    <property type="entry name" value="Molybdopterin"/>
    <property type="match status" value="1"/>
</dbReference>
<dbReference type="PROSITE" id="PS00642">
    <property type="entry name" value="COMPLEX1_75K_2"/>
    <property type="match status" value="1"/>
</dbReference>
<dbReference type="InterPro" id="IPR019574">
    <property type="entry name" value="NADH_UbQ_OxRdtase_Gsu_4Fe4S-bd"/>
</dbReference>
<dbReference type="GO" id="GO:0008137">
    <property type="term" value="F:NADH dehydrogenase (ubiquinone) activity"/>
    <property type="evidence" value="ECO:0007669"/>
    <property type="project" value="UniProtKB-EC"/>
</dbReference>
<keyword evidence="17" id="KW-1185">Reference proteome</keyword>
<dbReference type="Pfam" id="PF10588">
    <property type="entry name" value="NADH-G_4Fe-4S_3"/>
    <property type="match status" value="1"/>
</dbReference>
<comment type="similarity">
    <text evidence="2 12">Belongs to the complex I 75 kDa subunit family.</text>
</comment>
<dbReference type="GO" id="GO:0005743">
    <property type="term" value="C:mitochondrial inner membrane"/>
    <property type="evidence" value="ECO:0007669"/>
    <property type="project" value="UniProtKB-ARBA"/>
</dbReference>
<dbReference type="Proteomes" id="UP000837675">
    <property type="component" value="Unassembled WGS sequence"/>
</dbReference>
<dbReference type="PANTHER" id="PTHR43105">
    <property type="entry name" value="RESPIRATORY NITRATE REDUCTASE"/>
    <property type="match status" value="1"/>
</dbReference>
<dbReference type="PROSITE" id="PS00641">
    <property type="entry name" value="COMPLEX1_75K_1"/>
    <property type="match status" value="1"/>
</dbReference>
<evidence type="ECO:0000256" key="3">
    <source>
        <dbReference type="ARBA" id="ARBA00013888"/>
    </source>
</evidence>
<dbReference type="Pfam" id="PF22117">
    <property type="entry name" value="Fer4_Nqo3"/>
    <property type="match status" value="1"/>
</dbReference>
<dbReference type="Pfam" id="PF13510">
    <property type="entry name" value="Fer2_4"/>
    <property type="match status" value="1"/>
</dbReference>
<evidence type="ECO:0000313" key="17">
    <source>
        <dbReference type="Proteomes" id="UP000837675"/>
    </source>
</evidence>
<dbReference type="InterPro" id="IPR006656">
    <property type="entry name" value="Mopterin_OxRdtase"/>
</dbReference>
<dbReference type="InterPro" id="IPR006963">
    <property type="entry name" value="Mopterin_OxRdtase_4Fe-4S_dom"/>
</dbReference>
<evidence type="ECO:0000256" key="1">
    <source>
        <dbReference type="ARBA" id="ARBA00001966"/>
    </source>
</evidence>
<evidence type="ECO:0000256" key="7">
    <source>
        <dbReference type="ARBA" id="ARBA00023004"/>
    </source>
</evidence>
<dbReference type="FunFam" id="3.10.20.740:FF:000001">
    <property type="entry name" value="NADH-quinone oxidoreductase subunit G"/>
    <property type="match status" value="1"/>
</dbReference>
<dbReference type="EMBL" id="CAJVAF010000010">
    <property type="protein sequence ID" value="CAG7588746.1"/>
    <property type="molecule type" value="Genomic_DNA"/>
</dbReference>
<accession>A0A8S4C192</accession>
<name>A0A8S4C192_9ACAR</name>
<keyword evidence="7" id="KW-0408">Iron</keyword>
<comment type="caution">
    <text evidence="16">The sequence shown here is derived from an EMBL/GenBank/DDBJ whole genome shotgun (WGS) entry which is preliminary data.</text>
</comment>
<dbReference type="Gene3D" id="3.10.20.740">
    <property type="match status" value="1"/>
</dbReference>
<dbReference type="InterPro" id="IPR036010">
    <property type="entry name" value="2Fe-2S_ferredoxin-like_sf"/>
</dbReference>
<dbReference type="Pfam" id="PF09326">
    <property type="entry name" value="NADH_dhqG_C"/>
    <property type="match status" value="1"/>
</dbReference>
<dbReference type="InterPro" id="IPR000283">
    <property type="entry name" value="NADH_UbQ_OxRdtase_75kDa_su_CS"/>
</dbReference>
<dbReference type="GO" id="GO:0016651">
    <property type="term" value="F:oxidoreductase activity, acting on NAD(P)H"/>
    <property type="evidence" value="ECO:0007669"/>
    <property type="project" value="InterPro"/>
</dbReference>
<dbReference type="PROSITE" id="PS00643">
    <property type="entry name" value="COMPLEX1_75K_3"/>
    <property type="match status" value="1"/>
</dbReference>
<dbReference type="InterPro" id="IPR001041">
    <property type="entry name" value="2Fe-2S_ferredoxin-type"/>
</dbReference>
<evidence type="ECO:0000256" key="4">
    <source>
        <dbReference type="ARBA" id="ARBA00022485"/>
    </source>
</evidence>
<dbReference type="SUPFAM" id="SSF53706">
    <property type="entry name" value="Formate dehydrogenase/DMSO reductase, domains 1-3"/>
    <property type="match status" value="1"/>
</dbReference>
<evidence type="ECO:0000259" key="15">
    <source>
        <dbReference type="PROSITE" id="PS51839"/>
    </source>
</evidence>
<dbReference type="Pfam" id="PF22151">
    <property type="entry name" value="Fer4_NDSU1"/>
    <property type="match status" value="1"/>
</dbReference>
<sequence length="682" mass="76450">MAKLTVNGIEIEVPNGATVLQACEVAGAEIPRFCYHEKLEIAGNCRMCLVEIEKSPKPVASCAQPVVDGMIVHTDTAMVKKAREGVMEFLLINHPLDCPICDQGGECDLQDQALKYGNGYSRFEEEKRAVVDKYMGPLISTNMNRCIHCTRCVRFLEDVAGTNELGAIGRGEDMEITTYIGKAVSSELSGNIIDLCPVGALTAKPYEFQFRSWELKRTNSIDVLDAVGSNIVINSRGTEVMRILPNPNDDINEEWISDKTRFAYDGLKYQRLDTPMVKKDGKLEPCDWDTALTEVKNKILTTNPQKVGAIAGDFTDVETMFLAKKLLNGIGSDNYDCRQDGSLLDNSERWFYTFGTTISGIEKADLCLIVGSNPRHEAAIINARIRKAFLHNKTQIALIGEKVDLQYDYKHLGNNPWILKQIAEGEHPFSEYLKTAKNPIIIVGAAVFTRSDFEAFVYYLKKMCTKFDIIRDGWNGFNILHTSASRVGGLDIGFIPESKSIHIQNILEDSKVLFLFGADEVDLKKIPQDTFVIYQGHHGDKGAYRADIILPSAAYTEKDSTFVNTEGRVQRTYAAVPPPRYAKSDWEIVNALAKLLKVDLEINSLSELRRAIAKEFPIFQYVNSAIPSEVKINLGKMREFEKDSFTNPNKNFYMSDCISRNSKTMAQCTQEILNKQYGNFTL</sequence>
<dbReference type="InterPro" id="IPR015405">
    <property type="entry name" value="NDUFS1-like_C"/>
</dbReference>
<dbReference type="GO" id="GO:0045271">
    <property type="term" value="C:respiratory chain complex I"/>
    <property type="evidence" value="ECO:0007669"/>
    <property type="project" value="UniProtKB-ARBA"/>
</dbReference>
<evidence type="ECO:0000256" key="9">
    <source>
        <dbReference type="ARBA" id="ARBA00023027"/>
    </source>
</evidence>
<dbReference type="GO" id="GO:0051539">
    <property type="term" value="F:4 iron, 4 sulfur cluster binding"/>
    <property type="evidence" value="ECO:0007669"/>
    <property type="project" value="UniProtKB-KW"/>
</dbReference>
<evidence type="ECO:0000313" key="16">
    <source>
        <dbReference type="EMBL" id="CAG7588746.1"/>
    </source>
</evidence>
<evidence type="ECO:0000256" key="2">
    <source>
        <dbReference type="ARBA" id="ARBA00005404"/>
    </source>
</evidence>
<keyword evidence="9" id="KW-0520">NAD</keyword>
<gene>
    <name evidence="16" type="ORF">MHYMCMPASI_00042</name>
</gene>